<proteinExistence type="inferred from homology"/>
<dbReference type="Pfam" id="PF00245">
    <property type="entry name" value="Alk_phosphatase"/>
    <property type="match status" value="1"/>
</dbReference>
<evidence type="ECO:0000256" key="11">
    <source>
        <dbReference type="RuleBase" id="RU003947"/>
    </source>
</evidence>
<keyword evidence="6" id="KW-0479">Metal-binding</keyword>
<dbReference type="PROSITE" id="PS00123">
    <property type="entry name" value="ALKALINE_PHOSPHATASE"/>
    <property type="match status" value="1"/>
</dbReference>
<keyword evidence="9 11" id="KW-0460">Magnesium</keyword>
<evidence type="ECO:0000256" key="13">
    <source>
        <dbReference type="SAM" id="Phobius"/>
    </source>
</evidence>
<dbReference type="PANTHER" id="PTHR11596:SF5">
    <property type="entry name" value="ALKALINE PHOSPHATASE"/>
    <property type="match status" value="1"/>
</dbReference>
<evidence type="ECO:0000256" key="8">
    <source>
        <dbReference type="ARBA" id="ARBA00022833"/>
    </source>
</evidence>
<dbReference type="InterPro" id="IPR017850">
    <property type="entry name" value="Alkaline_phosphatase_core_sf"/>
</dbReference>
<comment type="catalytic activity">
    <reaction evidence="11">
        <text>a phosphate monoester + H2O = an alcohol + phosphate</text>
        <dbReference type="Rhea" id="RHEA:15017"/>
        <dbReference type="ChEBI" id="CHEBI:15377"/>
        <dbReference type="ChEBI" id="CHEBI:30879"/>
        <dbReference type="ChEBI" id="CHEBI:43474"/>
        <dbReference type="ChEBI" id="CHEBI:67140"/>
        <dbReference type="EC" id="3.1.3.1"/>
    </reaction>
</comment>
<keyword evidence="8 11" id="KW-0862">Zinc</keyword>
<dbReference type="SUPFAM" id="SSF53649">
    <property type="entry name" value="Alkaline phosphatase-like"/>
    <property type="match status" value="1"/>
</dbReference>
<dbReference type="Gene3D" id="1.10.60.40">
    <property type="match status" value="1"/>
</dbReference>
<dbReference type="Proteomes" id="UP001610563">
    <property type="component" value="Unassembled WGS sequence"/>
</dbReference>
<dbReference type="PRINTS" id="PR00113">
    <property type="entry name" value="ALKPHPHTASE"/>
</dbReference>
<evidence type="ECO:0000256" key="6">
    <source>
        <dbReference type="ARBA" id="ARBA00022723"/>
    </source>
</evidence>
<evidence type="ECO:0000256" key="2">
    <source>
        <dbReference type="ARBA" id="ARBA00001947"/>
    </source>
</evidence>
<evidence type="ECO:0000256" key="10">
    <source>
        <dbReference type="RuleBase" id="RU003946"/>
    </source>
</evidence>
<keyword evidence="7 11" id="KW-0378">Hydrolase</keyword>
<comment type="cofactor">
    <cofactor evidence="1">
        <name>Mg(2+)</name>
        <dbReference type="ChEBI" id="CHEBI:18420"/>
    </cofactor>
</comment>
<keyword evidence="15" id="KW-1185">Reference proteome</keyword>
<dbReference type="CDD" id="cd16012">
    <property type="entry name" value="ALP"/>
    <property type="match status" value="1"/>
</dbReference>
<dbReference type="InterPro" id="IPR018299">
    <property type="entry name" value="Alkaline_phosphatase_AS"/>
</dbReference>
<sequence>MHPPSLQLLRALRTSLTKGSKSTGPLCATSTRIQPLSSFLNHHRNYSNETSNSPAPIRPARMVSRSHPAKPRSHDRGPPSQEDTQTDFAALNVLGNIPAPTTAIDACLDSGFHLDNGVKITDGDGVLLVGGEAFSWRPWKGNEGGEKSAMVNAKGQFEVDEQAWGVLDLVWPRPASVMPLSAETRKHINSLGIRVEVVDTRNAAAQFNLLATERGVSEIAAAMIPIGWKGIYALLTGERINRPGHHRRGWGFWREVGLFVWALIATVAVVVIAVVYQHETSRAQNDGKHSWGPGGKPTGKRNLIFMVSDGMGPTSLTMTRSYKQLTQGLPADEVLVLDKHILGTSRTRSSSSLVTDSAAGATAFSCGSKSYNGAISVLPDHSPCGTVLEAASLAGYKTGLVVTTRITDATPACFASHVNLRQYEDQIAEQEIGEHPLGRVVDLIMGGGRCHFLPNTTDGSCRADDRDLIAVAKDKGFSYIDDRKGFDGLAGGADAKLPLLGLFAEKDIPYEIDRRSQIDVYPSLEEMARSALKILSEATRDSEQGFFLMIEGSRIDHAGHGNDPAAQVNEVLAYDKAFAAVLEFLDNDSTPGVLVGTSDHETGGLAVARQLHTTYPEYLWLPGVLANASHSAEFAAQELADHLNEQPDKEAYIRDLLKKALGVEDATKEEVDALVDPNNEIPPSYVFADIISRRAQVGWSTHGHSGVDVNIYASSTKDAWPLQGNHENTEVGSFLASYLDLDVAAITKRLQDSEFWSYSTSQDEAATAPSSFNWLGDPLGEDVRTEGLDTYHGEFKKRSVFGDECGCGAAH</sequence>
<comment type="cofactor">
    <cofactor evidence="2">
        <name>Zn(2+)</name>
        <dbReference type="ChEBI" id="CHEBI:29105"/>
    </cofactor>
</comment>
<evidence type="ECO:0000256" key="12">
    <source>
        <dbReference type="SAM" id="MobiDB-lite"/>
    </source>
</evidence>
<accession>A0ABR4GQL0</accession>
<evidence type="ECO:0000256" key="9">
    <source>
        <dbReference type="ARBA" id="ARBA00022842"/>
    </source>
</evidence>
<protein>
    <recommendedName>
        <fullName evidence="4 11">Alkaline phosphatase</fullName>
        <ecNumber evidence="4 11">3.1.3.1</ecNumber>
    </recommendedName>
</protein>
<name>A0ABR4GQL0_9EURO</name>
<dbReference type="InterPro" id="IPR007523">
    <property type="entry name" value="NDUFAF3/AAMDC"/>
</dbReference>
<dbReference type="EMBL" id="JBFTWV010000001">
    <property type="protein sequence ID" value="KAL2801368.1"/>
    <property type="molecule type" value="Genomic_DNA"/>
</dbReference>
<evidence type="ECO:0000256" key="1">
    <source>
        <dbReference type="ARBA" id="ARBA00001946"/>
    </source>
</evidence>
<gene>
    <name evidence="14" type="ORF">BJX66DRAFT_321167</name>
</gene>
<keyword evidence="5" id="KW-0597">Phosphoprotein</keyword>
<dbReference type="InterPro" id="IPR001952">
    <property type="entry name" value="Alkaline_phosphatase"/>
</dbReference>
<dbReference type="Gene3D" id="3.40.720.10">
    <property type="entry name" value="Alkaline Phosphatase, subunit A"/>
    <property type="match status" value="1"/>
</dbReference>
<dbReference type="SUPFAM" id="SSF64076">
    <property type="entry name" value="MTH938-like"/>
    <property type="match status" value="1"/>
</dbReference>
<comment type="caution">
    <text evidence="14">The sequence shown here is derived from an EMBL/GenBank/DDBJ whole genome shotgun (WGS) entry which is preliminary data.</text>
</comment>
<dbReference type="SMART" id="SM00098">
    <property type="entry name" value="alkPPc"/>
    <property type="match status" value="1"/>
</dbReference>
<evidence type="ECO:0000256" key="4">
    <source>
        <dbReference type="ARBA" id="ARBA00012647"/>
    </source>
</evidence>
<evidence type="ECO:0000256" key="7">
    <source>
        <dbReference type="ARBA" id="ARBA00022801"/>
    </source>
</evidence>
<reference evidence="14 15" key="1">
    <citation type="submission" date="2024-07" db="EMBL/GenBank/DDBJ databases">
        <title>Section-level genome sequencing and comparative genomics of Aspergillus sections Usti and Cavernicolus.</title>
        <authorList>
            <consortium name="Lawrence Berkeley National Laboratory"/>
            <person name="Nybo J.L."/>
            <person name="Vesth T.C."/>
            <person name="Theobald S."/>
            <person name="Frisvad J.C."/>
            <person name="Larsen T.O."/>
            <person name="Kjaerboelling I."/>
            <person name="Rothschild-Mancinelli K."/>
            <person name="Lyhne E.K."/>
            <person name="Kogle M.E."/>
            <person name="Barry K."/>
            <person name="Clum A."/>
            <person name="Na H."/>
            <person name="Ledsgaard L."/>
            <person name="Lin J."/>
            <person name="Lipzen A."/>
            <person name="Kuo A."/>
            <person name="Riley R."/>
            <person name="Mondo S."/>
            <person name="Labutti K."/>
            <person name="Haridas S."/>
            <person name="Pangalinan J."/>
            <person name="Salamov A.A."/>
            <person name="Simmons B.A."/>
            <person name="Magnuson J.K."/>
            <person name="Chen J."/>
            <person name="Drula E."/>
            <person name="Henrissat B."/>
            <person name="Wiebenga A."/>
            <person name="Lubbers R.J."/>
            <person name="Gomes A.C."/>
            <person name="Makela M.R."/>
            <person name="Stajich J."/>
            <person name="Grigoriev I.V."/>
            <person name="Mortensen U.H."/>
            <person name="De Vries R.P."/>
            <person name="Baker S.E."/>
            <person name="Andersen M.R."/>
        </authorList>
    </citation>
    <scope>NUCLEOTIDE SEQUENCE [LARGE SCALE GENOMIC DNA]</scope>
    <source>
        <strain evidence="14 15">CBS 209.92</strain>
    </source>
</reference>
<organism evidence="14 15">
    <name type="scientific">Aspergillus keveii</name>
    <dbReference type="NCBI Taxonomy" id="714993"/>
    <lineage>
        <taxon>Eukaryota</taxon>
        <taxon>Fungi</taxon>
        <taxon>Dikarya</taxon>
        <taxon>Ascomycota</taxon>
        <taxon>Pezizomycotina</taxon>
        <taxon>Eurotiomycetes</taxon>
        <taxon>Eurotiomycetidae</taxon>
        <taxon>Eurotiales</taxon>
        <taxon>Aspergillaceae</taxon>
        <taxon>Aspergillus</taxon>
        <taxon>Aspergillus subgen. Nidulantes</taxon>
    </lineage>
</organism>
<keyword evidence="13" id="KW-0472">Membrane</keyword>
<evidence type="ECO:0000313" key="15">
    <source>
        <dbReference type="Proteomes" id="UP001610563"/>
    </source>
</evidence>
<comment type="similarity">
    <text evidence="3 10">Belongs to the alkaline phosphatase family.</text>
</comment>
<dbReference type="Gene3D" id="3.40.1230.10">
    <property type="entry name" value="MTH938-like"/>
    <property type="match status" value="1"/>
</dbReference>
<keyword evidence="13" id="KW-1133">Transmembrane helix</keyword>
<dbReference type="Pfam" id="PF04430">
    <property type="entry name" value="DUF498"/>
    <property type="match status" value="1"/>
</dbReference>
<dbReference type="PANTHER" id="PTHR11596">
    <property type="entry name" value="ALKALINE PHOSPHATASE"/>
    <property type="match status" value="1"/>
</dbReference>
<keyword evidence="13" id="KW-0812">Transmembrane</keyword>
<dbReference type="EC" id="3.1.3.1" evidence="4 11"/>
<dbReference type="InterPro" id="IPR036748">
    <property type="entry name" value="MTH938-like_sf"/>
</dbReference>
<feature type="region of interest" description="Disordered" evidence="12">
    <location>
        <begin position="43"/>
        <end position="84"/>
    </location>
</feature>
<evidence type="ECO:0000256" key="5">
    <source>
        <dbReference type="ARBA" id="ARBA00022553"/>
    </source>
</evidence>
<evidence type="ECO:0000256" key="3">
    <source>
        <dbReference type="ARBA" id="ARBA00005984"/>
    </source>
</evidence>
<evidence type="ECO:0000313" key="14">
    <source>
        <dbReference type="EMBL" id="KAL2801368.1"/>
    </source>
</evidence>
<feature type="transmembrane region" description="Helical" evidence="13">
    <location>
        <begin position="256"/>
        <end position="276"/>
    </location>
</feature>